<protein>
    <recommendedName>
        <fullName evidence="3">Lariat debranching enzyme</fullName>
    </recommendedName>
</protein>
<accession>A0ABC8JSF9</accession>
<dbReference type="PANTHER" id="PTHR12849">
    <property type="entry name" value="RNA LARIAT DEBRANCHING ENZYME"/>
    <property type="match status" value="1"/>
</dbReference>
<dbReference type="EMBL" id="CAKOAT010121155">
    <property type="protein sequence ID" value="CAH8333248.1"/>
    <property type="molecule type" value="Genomic_DNA"/>
</dbReference>
<reference evidence="1 2" key="1">
    <citation type="submission" date="2022-03" db="EMBL/GenBank/DDBJ databases">
        <authorList>
            <person name="Macdonald S."/>
            <person name="Ahmed S."/>
            <person name="Newling K."/>
        </authorList>
    </citation>
    <scope>NUCLEOTIDE SEQUENCE [LARGE SCALE GENOMIC DNA]</scope>
</reference>
<evidence type="ECO:0000313" key="2">
    <source>
        <dbReference type="Proteomes" id="UP001642260"/>
    </source>
</evidence>
<name>A0ABC8JSF9_ERUVS</name>
<dbReference type="Proteomes" id="UP001642260">
    <property type="component" value="Unassembled WGS sequence"/>
</dbReference>
<evidence type="ECO:0008006" key="3">
    <source>
        <dbReference type="Google" id="ProtNLM"/>
    </source>
</evidence>
<gene>
    <name evidence="1" type="ORF">ERUC_LOCUS12824</name>
</gene>
<dbReference type="AlphaFoldDB" id="A0ABC8JSF9"/>
<organism evidence="1 2">
    <name type="scientific">Eruca vesicaria subsp. sativa</name>
    <name type="common">Garden rocket</name>
    <name type="synonym">Eruca sativa</name>
    <dbReference type="NCBI Taxonomy" id="29727"/>
    <lineage>
        <taxon>Eukaryota</taxon>
        <taxon>Viridiplantae</taxon>
        <taxon>Streptophyta</taxon>
        <taxon>Embryophyta</taxon>
        <taxon>Tracheophyta</taxon>
        <taxon>Spermatophyta</taxon>
        <taxon>Magnoliopsida</taxon>
        <taxon>eudicotyledons</taxon>
        <taxon>Gunneridae</taxon>
        <taxon>Pentapetalae</taxon>
        <taxon>rosids</taxon>
        <taxon>malvids</taxon>
        <taxon>Brassicales</taxon>
        <taxon>Brassicaceae</taxon>
        <taxon>Brassiceae</taxon>
        <taxon>Eruca</taxon>
    </lineage>
</organism>
<sequence length="106" mass="12363">MQFEEPLDNFLSHDWPVGISDYGHSRTPIHQKPYFQEEIKARTLGSKPAAQLLETLKPRYWFSAHLHYKFAAAVQHMNDDLSGTKFLPWINAVQGKKIYRIRGCTF</sequence>
<proteinExistence type="predicted"/>
<dbReference type="PANTHER" id="PTHR12849:SF0">
    <property type="entry name" value="LARIAT DEBRANCHING ENZYME"/>
    <property type="match status" value="1"/>
</dbReference>
<comment type="caution">
    <text evidence="1">The sequence shown here is derived from an EMBL/GenBank/DDBJ whole genome shotgun (WGS) entry which is preliminary data.</text>
</comment>
<keyword evidence="2" id="KW-1185">Reference proteome</keyword>
<evidence type="ECO:0000313" key="1">
    <source>
        <dbReference type="EMBL" id="CAH8333248.1"/>
    </source>
</evidence>